<dbReference type="OrthoDB" id="1693841at2759"/>
<protein>
    <submittedName>
        <fullName evidence="3">NBS-LRR type resistance protein</fullName>
    </submittedName>
</protein>
<reference evidence="5 6" key="1">
    <citation type="submission" date="2019-08" db="EMBL/GenBank/DDBJ databases">
        <title>Draft genome sequences of two oriental melons (Cucumis melo L. var makuwa).</title>
        <authorList>
            <person name="Kwon S.-Y."/>
        </authorList>
    </citation>
    <scope>NUCLEOTIDE SEQUENCE [LARGE SCALE GENOMIC DNA]</scope>
    <source>
        <strain evidence="6">cv. Chang Bougi</strain>
        <strain evidence="5">cv. SW 3</strain>
        <tissue evidence="3">Leaf</tissue>
    </source>
</reference>
<feature type="coiled-coil region" evidence="1">
    <location>
        <begin position="69"/>
        <end position="110"/>
    </location>
</feature>
<gene>
    <name evidence="4" type="ORF">E5676_scaffold306G002200</name>
    <name evidence="3" type="ORF">E6C27_scaffold67G004290</name>
</gene>
<dbReference type="Proteomes" id="UP000321393">
    <property type="component" value="Unassembled WGS sequence"/>
</dbReference>
<dbReference type="AlphaFoldDB" id="A0A5A7TGL8"/>
<organism evidence="3 5">
    <name type="scientific">Cucumis melo var. makuwa</name>
    <name type="common">Oriental melon</name>
    <dbReference type="NCBI Taxonomy" id="1194695"/>
    <lineage>
        <taxon>Eukaryota</taxon>
        <taxon>Viridiplantae</taxon>
        <taxon>Streptophyta</taxon>
        <taxon>Embryophyta</taxon>
        <taxon>Tracheophyta</taxon>
        <taxon>Spermatophyta</taxon>
        <taxon>Magnoliopsida</taxon>
        <taxon>eudicotyledons</taxon>
        <taxon>Gunneridae</taxon>
        <taxon>Pentapetalae</taxon>
        <taxon>rosids</taxon>
        <taxon>fabids</taxon>
        <taxon>Cucurbitales</taxon>
        <taxon>Cucurbitaceae</taxon>
        <taxon>Benincaseae</taxon>
        <taxon>Cucumis</taxon>
    </lineage>
</organism>
<proteinExistence type="predicted"/>
<evidence type="ECO:0000313" key="3">
    <source>
        <dbReference type="EMBL" id="KAA0041988.1"/>
    </source>
</evidence>
<comment type="caution">
    <text evidence="3">The sequence shown here is derived from an EMBL/GenBank/DDBJ whole genome shotgun (WGS) entry which is preliminary data.</text>
</comment>
<evidence type="ECO:0000313" key="6">
    <source>
        <dbReference type="Proteomes" id="UP000321947"/>
    </source>
</evidence>
<evidence type="ECO:0000313" key="5">
    <source>
        <dbReference type="Proteomes" id="UP000321393"/>
    </source>
</evidence>
<accession>A0A5A7TGL8</accession>
<dbReference type="EMBL" id="SSTD01007940">
    <property type="protein sequence ID" value="TYK17924.1"/>
    <property type="molecule type" value="Genomic_DNA"/>
</dbReference>
<evidence type="ECO:0000256" key="2">
    <source>
        <dbReference type="SAM" id="MobiDB-lite"/>
    </source>
</evidence>
<dbReference type="Proteomes" id="UP000321947">
    <property type="component" value="Unassembled WGS sequence"/>
</dbReference>
<feature type="region of interest" description="Disordered" evidence="2">
    <location>
        <begin position="39"/>
        <end position="58"/>
    </location>
</feature>
<keyword evidence="1" id="KW-0175">Coiled coil</keyword>
<evidence type="ECO:0000313" key="4">
    <source>
        <dbReference type="EMBL" id="TYK17924.1"/>
    </source>
</evidence>
<evidence type="ECO:0000256" key="1">
    <source>
        <dbReference type="SAM" id="Coils"/>
    </source>
</evidence>
<name>A0A5A7TGL8_CUCMM</name>
<dbReference type="EMBL" id="SSTE01016227">
    <property type="protein sequence ID" value="KAA0041988.1"/>
    <property type="molecule type" value="Genomic_DNA"/>
</dbReference>
<sequence>MSSLSKEGSRLIVWSCSEKHTFEMGRSCPRLQRMRISIPSLPQRGPKPKACKMTSASSSMTSCPQSIIELQLQAKFDQAMQQIEEQTRNHEALVSEVERMRKLIDDMTREQQGPLYDDP</sequence>